<dbReference type="SUPFAM" id="SSF52540">
    <property type="entry name" value="P-loop containing nucleoside triphosphate hydrolases"/>
    <property type="match status" value="1"/>
</dbReference>
<accession>A0A089PVC4</accession>
<dbReference type="Pfam" id="PF00005">
    <property type="entry name" value="ABC_tran"/>
    <property type="match status" value="1"/>
</dbReference>
<reference evidence="9" key="2">
    <citation type="submission" date="2023-08" db="EMBL/GenBank/DDBJ databases">
        <title>WGS of pathogenic bacterial species, Los Angeles County Public Health Laboratories.</title>
        <authorList>
            <person name="Garrigues J.M."/>
            <person name="Green N.M."/>
        </authorList>
    </citation>
    <scope>NUCLEOTIDE SEQUENCE</scope>
    <source>
        <strain evidence="9">LACPHL-BACT-2023-00068</strain>
    </source>
</reference>
<dbReference type="Proteomes" id="UP000036196">
    <property type="component" value="Unassembled WGS sequence"/>
</dbReference>
<protein>
    <submittedName>
        <fullName evidence="7">ATP-binding cassette domain-containing protein</fullName>
    </submittedName>
    <submittedName>
        <fullName evidence="8">Branched-chain amino acid ABC transporter ATP-binding protein</fullName>
    </submittedName>
</protein>
<evidence type="ECO:0000259" key="6">
    <source>
        <dbReference type="PROSITE" id="PS50893"/>
    </source>
</evidence>
<organism evidence="8 10">
    <name type="scientific">Pluralibacter gergoviae</name>
    <name type="common">Enterobacter gergoviae</name>
    <dbReference type="NCBI Taxonomy" id="61647"/>
    <lineage>
        <taxon>Bacteria</taxon>
        <taxon>Pseudomonadati</taxon>
        <taxon>Pseudomonadota</taxon>
        <taxon>Gammaproteobacteria</taxon>
        <taxon>Enterobacterales</taxon>
        <taxon>Enterobacteriaceae</taxon>
        <taxon>Pluralibacter</taxon>
    </lineage>
</organism>
<dbReference type="KEGG" id="pge:LG71_20930"/>
<feature type="domain" description="ABC transporter" evidence="6">
    <location>
        <begin position="2"/>
        <end position="238"/>
    </location>
</feature>
<dbReference type="GeneID" id="61384183"/>
<proteinExistence type="inferred from homology"/>
<dbReference type="PANTHER" id="PTHR43820">
    <property type="entry name" value="HIGH-AFFINITY BRANCHED-CHAIN AMINO ACID TRANSPORT ATP-BINDING PROTEIN LIVF"/>
    <property type="match status" value="1"/>
</dbReference>
<dbReference type="SMART" id="SM00382">
    <property type="entry name" value="AAA"/>
    <property type="match status" value="1"/>
</dbReference>
<dbReference type="EMBL" id="LDZF01000013">
    <property type="protein sequence ID" value="KMK13113.1"/>
    <property type="molecule type" value="Genomic_DNA"/>
</dbReference>
<gene>
    <name evidence="8" type="ORF">ABW06_14080</name>
    <name evidence="7" type="ORF">QEG54_000305</name>
    <name evidence="9" type="ORF">RBJ30_04410</name>
</gene>
<dbReference type="PATRIC" id="fig|61647.13.peg.47"/>
<evidence type="ECO:0000313" key="8">
    <source>
        <dbReference type="EMBL" id="KMK13113.1"/>
    </source>
</evidence>
<keyword evidence="5" id="KW-0029">Amino-acid transport</keyword>
<dbReference type="GO" id="GO:0015658">
    <property type="term" value="F:branched-chain amino acid transmembrane transporter activity"/>
    <property type="evidence" value="ECO:0007669"/>
    <property type="project" value="TreeGrafter"/>
</dbReference>
<comment type="caution">
    <text evidence="8">The sequence shown here is derived from an EMBL/GenBank/DDBJ whole genome shotgun (WGS) entry which is preliminary data.</text>
</comment>
<name>A0A089PVC4_PLUGE</name>
<evidence type="ECO:0000313" key="9">
    <source>
        <dbReference type="EMBL" id="MDQ2308337.1"/>
    </source>
</evidence>
<keyword evidence="3" id="KW-0547">Nucleotide-binding</keyword>
<dbReference type="AlphaFoldDB" id="A0A089PVC4"/>
<dbReference type="InterPro" id="IPR027417">
    <property type="entry name" value="P-loop_NTPase"/>
</dbReference>
<dbReference type="Gene3D" id="3.40.50.300">
    <property type="entry name" value="P-loop containing nucleotide triphosphate hydrolases"/>
    <property type="match status" value="1"/>
</dbReference>
<dbReference type="Proteomes" id="UP001236270">
    <property type="component" value="Unassembled WGS sequence"/>
</dbReference>
<dbReference type="InterPro" id="IPR003439">
    <property type="entry name" value="ABC_transporter-like_ATP-bd"/>
</dbReference>
<dbReference type="PANTHER" id="PTHR43820:SF5">
    <property type="entry name" value="HIGH-AFFINITY BRANCHED-CHAIN AMINO ACID TRANSPORT ATP-BINDING PROTEIN"/>
    <property type="match status" value="1"/>
</dbReference>
<dbReference type="InterPro" id="IPR052156">
    <property type="entry name" value="BCAA_Transport_ATP-bd_LivF"/>
</dbReference>
<dbReference type="GO" id="GO:0005524">
    <property type="term" value="F:ATP binding"/>
    <property type="evidence" value="ECO:0007669"/>
    <property type="project" value="UniProtKB-KW"/>
</dbReference>
<dbReference type="eggNOG" id="COG0410">
    <property type="taxonomic scope" value="Bacteria"/>
</dbReference>
<evidence type="ECO:0000256" key="2">
    <source>
        <dbReference type="ARBA" id="ARBA00022448"/>
    </source>
</evidence>
<evidence type="ECO:0000313" key="10">
    <source>
        <dbReference type="Proteomes" id="UP000036196"/>
    </source>
</evidence>
<dbReference type="GO" id="GO:0015807">
    <property type="term" value="P:L-amino acid transport"/>
    <property type="evidence" value="ECO:0007669"/>
    <property type="project" value="TreeGrafter"/>
</dbReference>
<reference evidence="8 10" key="1">
    <citation type="submission" date="2015-05" db="EMBL/GenBank/DDBJ databases">
        <title>Genome sequences of Pluralibacter gergoviae.</title>
        <authorList>
            <person name="Greninger A.L."/>
            <person name="Miller S."/>
        </authorList>
    </citation>
    <scope>NUCLEOTIDE SEQUENCE [LARGE SCALE GENOMIC DNA]</scope>
    <source>
        <strain evidence="8 10">JS81F13</strain>
    </source>
</reference>
<dbReference type="GO" id="GO:0016887">
    <property type="term" value="F:ATP hydrolysis activity"/>
    <property type="evidence" value="ECO:0007669"/>
    <property type="project" value="InterPro"/>
</dbReference>
<keyword evidence="10" id="KW-1185">Reference proteome</keyword>
<dbReference type="OrthoDB" id="9776369at2"/>
<dbReference type="STRING" id="61647.LG71_20930"/>
<dbReference type="EMBL" id="JAVDNV010000002">
    <property type="protein sequence ID" value="MDQ2308337.1"/>
    <property type="molecule type" value="Genomic_DNA"/>
</dbReference>
<evidence type="ECO:0000313" key="7">
    <source>
        <dbReference type="EMBL" id="EML1469638.1"/>
    </source>
</evidence>
<evidence type="ECO:0000256" key="3">
    <source>
        <dbReference type="ARBA" id="ARBA00022741"/>
    </source>
</evidence>
<reference evidence="7" key="3">
    <citation type="submission" date="2024-02" db="EMBL/GenBank/DDBJ databases">
        <authorList>
            <consortium name="Clinical and Environmental Microbiology Branch: Whole genome sequencing antimicrobial resistance pathogens in the healthcare setting"/>
        </authorList>
    </citation>
    <scope>NUCLEOTIDE SEQUENCE</scope>
    <source>
        <strain evidence="7">2021DK-00143</strain>
    </source>
</reference>
<dbReference type="RefSeq" id="WP_043085063.1">
    <property type="nucleotide sequence ID" value="NZ_CACVCI010000001.1"/>
</dbReference>
<dbReference type="InterPro" id="IPR003593">
    <property type="entry name" value="AAA+_ATPase"/>
</dbReference>
<sequence length="240" mass="26277">MLSLHAVNHYYGSQHILWNVNLELQPGACTSVMGLPGMGKTTLVNCITGYQAIESGSICWQLPGGAAQSLLDLTPPLRAAMGIGYVPQDKRIFSQMTVEENLQIAMLAGSPVQYAVSSDIYDLLPALYAVRQVKGAALSEEEQYQLALARALVTGPKLLILDEPTRGMEQSVMHRLGEFILRLKSDLGLTVLLAEQHLSFIRSVADRFCLLHRGRSVAQGCISQLNHSMLEDFMPQAPAR</sequence>
<evidence type="ECO:0000256" key="4">
    <source>
        <dbReference type="ARBA" id="ARBA00022840"/>
    </source>
</evidence>
<dbReference type="PROSITE" id="PS50893">
    <property type="entry name" value="ABC_TRANSPORTER_2"/>
    <property type="match status" value="1"/>
</dbReference>
<keyword evidence="2" id="KW-0813">Transport</keyword>
<dbReference type="EMBL" id="ABLOKC030000001">
    <property type="protein sequence ID" value="EML1469638.1"/>
    <property type="molecule type" value="Genomic_DNA"/>
</dbReference>
<evidence type="ECO:0000256" key="5">
    <source>
        <dbReference type="ARBA" id="ARBA00022970"/>
    </source>
</evidence>
<keyword evidence="4 8" id="KW-0067">ATP-binding</keyword>
<comment type="similarity">
    <text evidence="1">Belongs to the ABC transporter superfamily.</text>
</comment>
<evidence type="ECO:0000256" key="1">
    <source>
        <dbReference type="ARBA" id="ARBA00005417"/>
    </source>
</evidence>